<dbReference type="Gene3D" id="3.40.50.720">
    <property type="entry name" value="NAD(P)-binding Rossmann-like Domain"/>
    <property type="match status" value="1"/>
</dbReference>
<dbReference type="HOGENOM" id="CLU_007383_9_2_1"/>
<dbReference type="PANTHER" id="PTHR10366">
    <property type="entry name" value="NAD DEPENDENT EPIMERASE/DEHYDRATASE"/>
    <property type="match status" value="1"/>
</dbReference>
<dbReference type="PANTHER" id="PTHR10366:SF844">
    <property type="entry name" value="NADPH-DEPENDENT METHYLGLYOXAL REDUCTASE GRE2"/>
    <property type="match status" value="1"/>
</dbReference>
<dbReference type="EMBL" id="FN393068">
    <property type="protein sequence ID" value="CAY79381.1"/>
    <property type="molecule type" value="Genomic_DNA"/>
</dbReference>
<dbReference type="SUPFAM" id="SSF51735">
    <property type="entry name" value="NAD(P)-binding Rossmann-fold domains"/>
    <property type="match status" value="1"/>
</dbReference>
<dbReference type="InterPro" id="IPR036291">
    <property type="entry name" value="NAD(P)-bd_dom_sf"/>
</dbReference>
<organism evidence="4 5">
    <name type="scientific">Saccharomyces cerevisiae (strain Lalvin EC1118 / Prise de mousse)</name>
    <name type="common">Baker's yeast</name>
    <dbReference type="NCBI Taxonomy" id="643680"/>
    <lineage>
        <taxon>Eukaryota</taxon>
        <taxon>Fungi</taxon>
        <taxon>Dikarya</taxon>
        <taxon>Ascomycota</taxon>
        <taxon>Saccharomycotina</taxon>
        <taxon>Saccharomycetes</taxon>
        <taxon>Saccharomycetales</taxon>
        <taxon>Saccharomycetaceae</taxon>
        <taxon>Saccharomyces</taxon>
    </lineage>
</organism>
<feature type="domain" description="NAD-dependent epimerase/dehydratase" evidence="3">
    <location>
        <begin position="4"/>
        <end position="257"/>
    </location>
</feature>
<proteinExistence type="inferred from homology"/>
<dbReference type="Pfam" id="PF01370">
    <property type="entry name" value="Epimerase"/>
    <property type="match status" value="1"/>
</dbReference>
<comment type="similarity">
    <text evidence="2">Belongs to the NAD(P)-dependent epimerase/dehydratase family. Dihydroflavonol-4-reductase subfamily.</text>
</comment>
<reference evidence="4 5" key="1">
    <citation type="journal article" date="2009" name="Proc. Natl. Acad. Sci. U.S.A.">
        <title>Eukaryote-to-eukaryote gene transfer events revealed by the genome sequence of the wine yeast Saccharomyces cerevisiae EC1118.</title>
        <authorList>
            <person name="Novo M."/>
            <person name="Bigey F."/>
            <person name="Beyne E."/>
            <person name="Galeote V."/>
            <person name="Gavory F."/>
            <person name="Mallet S."/>
            <person name="Cambot B."/>
            <person name="Legras J.L."/>
            <person name="Wincker P."/>
            <person name="Casaregola S."/>
            <person name="Dequin S."/>
        </authorList>
    </citation>
    <scope>NUCLEOTIDE SEQUENCE [LARGE SCALE GENOMIC DNA]</scope>
    <source>
        <strain evidence="5">Lalvin EC1118 / Prise de mousse</strain>
    </source>
</reference>
<evidence type="ECO:0000313" key="4">
    <source>
        <dbReference type="EMBL" id="CAY79381.1"/>
    </source>
</evidence>
<evidence type="ECO:0000259" key="3">
    <source>
        <dbReference type="Pfam" id="PF01370"/>
    </source>
</evidence>
<accession>C8Z7L5</accession>
<keyword evidence="1" id="KW-0560">Oxidoreductase</keyword>
<dbReference type="InterPro" id="IPR001509">
    <property type="entry name" value="Epimerase_deHydtase"/>
</dbReference>
<protein>
    <submittedName>
        <fullName evidence="4">EC1118_1F14_0045p</fullName>
    </submittedName>
</protein>
<dbReference type="FunFam" id="3.40.50.720:FF:000191">
    <property type="entry name" value="Methylglyoxal reductase (NADPH-dependent)"/>
    <property type="match status" value="1"/>
</dbReference>
<name>C8Z7L5_YEAS8</name>
<dbReference type="AlphaFoldDB" id="C8Z7L5"/>
<evidence type="ECO:0000256" key="2">
    <source>
        <dbReference type="ARBA" id="ARBA00023445"/>
    </source>
</evidence>
<evidence type="ECO:0000256" key="1">
    <source>
        <dbReference type="ARBA" id="ARBA00023002"/>
    </source>
</evidence>
<dbReference type="InterPro" id="IPR050425">
    <property type="entry name" value="NAD(P)_dehydrat-like"/>
</dbReference>
<dbReference type="OrthoDB" id="2735536at2759"/>
<dbReference type="CDD" id="cd05227">
    <property type="entry name" value="AR_SDR_e"/>
    <property type="match status" value="1"/>
</dbReference>
<dbReference type="GO" id="GO:0016616">
    <property type="term" value="F:oxidoreductase activity, acting on the CH-OH group of donors, NAD or NADP as acceptor"/>
    <property type="evidence" value="ECO:0007669"/>
    <property type="project" value="TreeGrafter"/>
</dbReference>
<gene>
    <name evidence="4" type="ORF">EC1118_1F14_0045g</name>
</gene>
<evidence type="ECO:0000313" key="5">
    <source>
        <dbReference type="Proteomes" id="UP000000286"/>
    </source>
</evidence>
<sequence>MSAVLVSGANGFIAQHIINVLLEKGYVVIGTLRSEEKAESLLKLFNHKNLRLEIVPDLAKSGVFDEVFTKYGANLEYVIHTASPCHYESTHYEKDMLLPALAGTQSILDSIKKHAPDSVKRFVLTSSFAAISNVKNAYDPSLTLDDSSWNNDSWEEAQQDAKTAYYGSKAFAENAAWEFLKGNQGSVKFTLTTINPCYVFGPQLFDESVSATLNASCQRINEAVFSSIDDDVDQEFASLFIDVRDVAKAHVLALEKAHLAGKRLILANHEFSTQSILDNINKNFPKLNGRIARGKPGYIASSRNIATVDNTKSKELLGFEFGSFENAVNDTVTQILRVRPLH</sequence>
<dbReference type="Proteomes" id="UP000000286">
    <property type="component" value="Chromosome VI"/>
</dbReference>